<keyword evidence="13" id="KW-1185">Reference proteome</keyword>
<keyword evidence="5 8" id="KW-0479">Metal-binding</keyword>
<comment type="catalytic activity">
    <reaction evidence="8">
        <text>L-aspartate(89)-[ribosomal protein uS12]-hydrogen + (sulfur carrier)-SH + AH2 + 2 S-adenosyl-L-methionine = 3-methylsulfanyl-L-aspartate(89)-[ribosomal protein uS12]-hydrogen + (sulfur carrier)-H + 5'-deoxyadenosine + L-methionine + A + S-adenosyl-L-homocysteine + 2 H(+)</text>
        <dbReference type="Rhea" id="RHEA:37087"/>
        <dbReference type="Rhea" id="RHEA-COMP:10460"/>
        <dbReference type="Rhea" id="RHEA-COMP:10461"/>
        <dbReference type="Rhea" id="RHEA-COMP:14737"/>
        <dbReference type="Rhea" id="RHEA-COMP:14739"/>
        <dbReference type="ChEBI" id="CHEBI:13193"/>
        <dbReference type="ChEBI" id="CHEBI:15378"/>
        <dbReference type="ChEBI" id="CHEBI:17319"/>
        <dbReference type="ChEBI" id="CHEBI:17499"/>
        <dbReference type="ChEBI" id="CHEBI:29917"/>
        <dbReference type="ChEBI" id="CHEBI:29961"/>
        <dbReference type="ChEBI" id="CHEBI:57844"/>
        <dbReference type="ChEBI" id="CHEBI:57856"/>
        <dbReference type="ChEBI" id="CHEBI:59789"/>
        <dbReference type="ChEBI" id="CHEBI:64428"/>
        <dbReference type="ChEBI" id="CHEBI:73599"/>
        <dbReference type="EC" id="2.8.4.4"/>
    </reaction>
</comment>
<dbReference type="PROSITE" id="PS51918">
    <property type="entry name" value="RADICAL_SAM"/>
    <property type="match status" value="1"/>
</dbReference>
<dbReference type="InterPro" id="IPR002792">
    <property type="entry name" value="TRAM_dom"/>
</dbReference>
<dbReference type="InterPro" id="IPR012340">
    <property type="entry name" value="NA-bd_OB-fold"/>
</dbReference>
<comment type="function">
    <text evidence="8">Catalyzes the methylthiolation of an aspartic acid residue of ribosomal protein uS12.</text>
</comment>
<name>A0A840SA84_9SPIR</name>
<dbReference type="Pfam" id="PF04055">
    <property type="entry name" value="Radical_SAM"/>
    <property type="match status" value="1"/>
</dbReference>
<feature type="binding site" evidence="8">
    <location>
        <position position="79"/>
    </location>
    <ligand>
        <name>[4Fe-4S] cluster</name>
        <dbReference type="ChEBI" id="CHEBI:49883"/>
        <label>1</label>
    </ligand>
</feature>
<dbReference type="PANTHER" id="PTHR43837:SF1">
    <property type="entry name" value="RIBOSOMAL PROTEIN US12 METHYLTHIOTRANSFERASE RIMO"/>
    <property type="match status" value="1"/>
</dbReference>
<dbReference type="GO" id="GO:0005829">
    <property type="term" value="C:cytosol"/>
    <property type="evidence" value="ECO:0007669"/>
    <property type="project" value="TreeGrafter"/>
</dbReference>
<dbReference type="SUPFAM" id="SSF102114">
    <property type="entry name" value="Radical SAM enzymes"/>
    <property type="match status" value="1"/>
</dbReference>
<evidence type="ECO:0000256" key="3">
    <source>
        <dbReference type="ARBA" id="ARBA00022679"/>
    </source>
</evidence>
<dbReference type="Proteomes" id="UP000578697">
    <property type="component" value="Unassembled WGS sequence"/>
</dbReference>
<evidence type="ECO:0000256" key="4">
    <source>
        <dbReference type="ARBA" id="ARBA00022691"/>
    </source>
</evidence>
<accession>A0A840SA84</accession>
<dbReference type="NCBIfam" id="TIGR00089">
    <property type="entry name" value="MiaB/RimO family radical SAM methylthiotransferase"/>
    <property type="match status" value="1"/>
</dbReference>
<keyword evidence="4 8" id="KW-0949">S-adenosyl-L-methionine</keyword>
<comment type="subcellular location">
    <subcellularLocation>
        <location evidence="8">Cytoplasm</location>
    </subcellularLocation>
</comment>
<reference evidence="12 13" key="1">
    <citation type="submission" date="2020-08" db="EMBL/GenBank/DDBJ databases">
        <title>Genomic Encyclopedia of Type Strains, Phase IV (KMG-IV): sequencing the most valuable type-strain genomes for metagenomic binning, comparative biology and taxonomic classification.</title>
        <authorList>
            <person name="Goeker M."/>
        </authorList>
    </citation>
    <scope>NUCLEOTIDE SEQUENCE [LARGE SCALE GENOMIC DNA]</scope>
    <source>
        <strain evidence="12 13">DSM 103679</strain>
    </source>
</reference>
<dbReference type="InterPro" id="IPR013848">
    <property type="entry name" value="Methylthiotransferase_N"/>
</dbReference>
<dbReference type="GO" id="GO:0051539">
    <property type="term" value="F:4 iron, 4 sulfur cluster binding"/>
    <property type="evidence" value="ECO:0007669"/>
    <property type="project" value="UniProtKB-UniRule"/>
</dbReference>
<dbReference type="InterPro" id="IPR005839">
    <property type="entry name" value="Methylthiotransferase"/>
</dbReference>
<dbReference type="GO" id="GO:0035599">
    <property type="term" value="F:aspartic acid methylthiotransferase activity"/>
    <property type="evidence" value="ECO:0007669"/>
    <property type="project" value="TreeGrafter"/>
</dbReference>
<dbReference type="GO" id="GO:0006400">
    <property type="term" value="P:tRNA modification"/>
    <property type="evidence" value="ECO:0007669"/>
    <property type="project" value="InterPro"/>
</dbReference>
<dbReference type="GO" id="GO:0046872">
    <property type="term" value="F:metal ion binding"/>
    <property type="evidence" value="ECO:0007669"/>
    <property type="project" value="UniProtKB-KW"/>
</dbReference>
<keyword evidence="1 8" id="KW-0004">4Fe-4S</keyword>
<sequence length="454" mass="50506">MNKTFFLDQHGCAKNQVDGELIITRLEKMGLTRVEDAAEADLIIINSCGFIESAKKESLDSLMGARTAYPDAKIILAGCLAERYAELFKTELPEADGIFGNGNIDLIDSAVKELFDGKRPVVKPAQKGVCSGDRDTYLNFKGSAYVKITEGCNNRCTFCAIPIIRGELRSRNADEIVKEMQQLSDSGIHEINLIGQDLAAYGTGATDDGFTLPELIKKISKEVKGNIWIRLLYIHPDHFVPEILDEMKKDSRFLPYFDIPFQSGDSDVIHAMNRKGSSQEYIRLVKKIREVFPQSAVRTTFLTGFPGETEKAAENTCDFLKAIESDWSGCFTYSREDDTPAARMKNTVPKKVAVQREHRLQEIQSEITERRLKERTGKIYDVLVEEIVENQSGGDDGLAIGRAWFQAPEIDGSVVIRYDLDDSKAVSEIVPGALVKVKVFASSQVDVDGEYCGS</sequence>
<keyword evidence="2 8" id="KW-0963">Cytoplasm</keyword>
<dbReference type="SFLD" id="SFLDG01061">
    <property type="entry name" value="methylthiotransferase"/>
    <property type="match status" value="1"/>
</dbReference>
<dbReference type="PANTHER" id="PTHR43837">
    <property type="entry name" value="RIBOSOMAL PROTEIN S12 METHYLTHIOTRANSFERASE RIMO"/>
    <property type="match status" value="1"/>
</dbReference>
<proteinExistence type="inferred from homology"/>
<evidence type="ECO:0000313" key="12">
    <source>
        <dbReference type="EMBL" id="MBB5219609.1"/>
    </source>
</evidence>
<feature type="binding site" evidence="8">
    <location>
        <position position="159"/>
    </location>
    <ligand>
        <name>[4Fe-4S] cluster</name>
        <dbReference type="ChEBI" id="CHEBI:49883"/>
        <label>2</label>
        <note>4Fe-4S-S-AdoMet</note>
    </ligand>
</feature>
<keyword evidence="3 8" id="KW-0808">Transferase</keyword>
<evidence type="ECO:0000313" key="13">
    <source>
        <dbReference type="Proteomes" id="UP000578697"/>
    </source>
</evidence>
<dbReference type="Pfam" id="PF00919">
    <property type="entry name" value="UPF0004"/>
    <property type="match status" value="1"/>
</dbReference>
<dbReference type="AlphaFoldDB" id="A0A840SA84"/>
<dbReference type="SMART" id="SM00729">
    <property type="entry name" value="Elp3"/>
    <property type="match status" value="1"/>
</dbReference>
<dbReference type="EC" id="2.8.4.4" evidence="8"/>
<dbReference type="Gene3D" id="3.40.50.12160">
    <property type="entry name" value="Methylthiotransferase, N-terminal domain"/>
    <property type="match status" value="1"/>
</dbReference>
<evidence type="ECO:0000259" key="9">
    <source>
        <dbReference type="PROSITE" id="PS50926"/>
    </source>
</evidence>
<dbReference type="HAMAP" id="MF_01865">
    <property type="entry name" value="MTTase_RimO"/>
    <property type="match status" value="1"/>
</dbReference>
<dbReference type="PROSITE" id="PS51449">
    <property type="entry name" value="MTTASE_N"/>
    <property type="match status" value="1"/>
</dbReference>
<dbReference type="RefSeq" id="WP_184653032.1">
    <property type="nucleotide sequence ID" value="NZ_JACHFR010000003.1"/>
</dbReference>
<dbReference type="InterPro" id="IPR006638">
    <property type="entry name" value="Elp3/MiaA/NifB-like_rSAM"/>
</dbReference>
<dbReference type="InterPro" id="IPR023404">
    <property type="entry name" value="rSAM_horseshoe"/>
</dbReference>
<evidence type="ECO:0000259" key="10">
    <source>
        <dbReference type="PROSITE" id="PS51449"/>
    </source>
</evidence>
<keyword evidence="12" id="KW-0687">Ribonucleoprotein</keyword>
<dbReference type="InterPro" id="IPR007197">
    <property type="entry name" value="rSAM"/>
</dbReference>
<organism evidence="12 13">
    <name type="scientific">Treponema rectale</name>
    <dbReference type="NCBI Taxonomy" id="744512"/>
    <lineage>
        <taxon>Bacteria</taxon>
        <taxon>Pseudomonadati</taxon>
        <taxon>Spirochaetota</taxon>
        <taxon>Spirochaetia</taxon>
        <taxon>Spirochaetales</taxon>
        <taxon>Treponemataceae</taxon>
        <taxon>Treponema</taxon>
    </lineage>
</organism>
<dbReference type="InterPro" id="IPR005840">
    <property type="entry name" value="Ribosomal_uS12_MeSTrfase_RimO"/>
</dbReference>
<dbReference type="CDD" id="cd01335">
    <property type="entry name" value="Radical_SAM"/>
    <property type="match status" value="1"/>
</dbReference>
<dbReference type="EMBL" id="JACHFR010000003">
    <property type="protein sequence ID" value="MBB5219609.1"/>
    <property type="molecule type" value="Genomic_DNA"/>
</dbReference>
<dbReference type="Gene3D" id="2.40.50.140">
    <property type="entry name" value="Nucleic acid-binding proteins"/>
    <property type="match status" value="1"/>
</dbReference>
<gene>
    <name evidence="8" type="primary">rimO</name>
    <name evidence="12" type="ORF">HNP77_001991</name>
</gene>
<dbReference type="FunFam" id="3.80.30.20:FF:000001">
    <property type="entry name" value="tRNA-2-methylthio-N(6)-dimethylallyladenosine synthase 2"/>
    <property type="match status" value="1"/>
</dbReference>
<comment type="caution">
    <text evidence="12">The sequence shown here is derived from an EMBL/GenBank/DDBJ whole genome shotgun (WGS) entry which is preliminary data.</text>
</comment>
<evidence type="ECO:0000256" key="7">
    <source>
        <dbReference type="ARBA" id="ARBA00023014"/>
    </source>
</evidence>
<feature type="binding site" evidence="8">
    <location>
        <position position="156"/>
    </location>
    <ligand>
        <name>[4Fe-4S] cluster</name>
        <dbReference type="ChEBI" id="CHEBI:49883"/>
        <label>2</label>
        <note>4Fe-4S-S-AdoMet</note>
    </ligand>
</feature>
<dbReference type="PROSITE" id="PS50926">
    <property type="entry name" value="TRAM"/>
    <property type="match status" value="1"/>
</dbReference>
<feature type="domain" description="TRAM" evidence="9">
    <location>
        <begin position="373"/>
        <end position="453"/>
    </location>
</feature>
<feature type="domain" description="Radical SAM core" evidence="11">
    <location>
        <begin position="138"/>
        <end position="370"/>
    </location>
</feature>
<dbReference type="InterPro" id="IPR058240">
    <property type="entry name" value="rSAM_sf"/>
</dbReference>
<dbReference type="PROSITE" id="PS01278">
    <property type="entry name" value="MTTASE_RADICAL"/>
    <property type="match status" value="1"/>
</dbReference>
<evidence type="ECO:0000256" key="1">
    <source>
        <dbReference type="ARBA" id="ARBA00022485"/>
    </source>
</evidence>
<evidence type="ECO:0000256" key="2">
    <source>
        <dbReference type="ARBA" id="ARBA00022490"/>
    </source>
</evidence>
<keyword evidence="6 8" id="KW-0408">Iron</keyword>
<evidence type="ECO:0000259" key="11">
    <source>
        <dbReference type="PROSITE" id="PS51918"/>
    </source>
</evidence>
<comment type="cofactor">
    <cofactor evidence="8">
        <name>[4Fe-4S] cluster</name>
        <dbReference type="ChEBI" id="CHEBI:49883"/>
    </cofactor>
    <text evidence="8">Binds 2 [4Fe-4S] clusters. One cluster is coordinated with 3 cysteines and an exchangeable S-adenosyl-L-methionine.</text>
</comment>
<evidence type="ECO:0000256" key="8">
    <source>
        <dbReference type="HAMAP-Rule" id="MF_01865"/>
    </source>
</evidence>
<feature type="binding site" evidence="8">
    <location>
        <position position="48"/>
    </location>
    <ligand>
        <name>[4Fe-4S] cluster</name>
        <dbReference type="ChEBI" id="CHEBI:49883"/>
        <label>1</label>
    </ligand>
</feature>
<feature type="binding site" evidence="8">
    <location>
        <position position="12"/>
    </location>
    <ligand>
        <name>[4Fe-4S] cluster</name>
        <dbReference type="ChEBI" id="CHEBI:49883"/>
        <label>1</label>
    </ligand>
</feature>
<dbReference type="NCBIfam" id="TIGR01125">
    <property type="entry name" value="30S ribosomal protein S12 methylthiotransferase RimO"/>
    <property type="match status" value="1"/>
</dbReference>
<dbReference type="SFLD" id="SFLDG01082">
    <property type="entry name" value="B12-binding_domain_containing"/>
    <property type="match status" value="1"/>
</dbReference>
<comment type="similarity">
    <text evidence="8">Belongs to the methylthiotransferase family. RimO subfamily.</text>
</comment>
<dbReference type="InterPro" id="IPR038135">
    <property type="entry name" value="Methylthiotransferase_N_sf"/>
</dbReference>
<dbReference type="Gene3D" id="3.80.30.20">
    <property type="entry name" value="tm_1862 like domain"/>
    <property type="match status" value="1"/>
</dbReference>
<dbReference type="SFLD" id="SFLDS00029">
    <property type="entry name" value="Radical_SAM"/>
    <property type="match status" value="1"/>
</dbReference>
<dbReference type="InterPro" id="IPR020612">
    <property type="entry name" value="Methylthiotransferase_CS"/>
</dbReference>
<dbReference type="GO" id="GO:0005840">
    <property type="term" value="C:ribosome"/>
    <property type="evidence" value="ECO:0007669"/>
    <property type="project" value="UniProtKB-KW"/>
</dbReference>
<feature type="binding site" evidence="8">
    <location>
        <position position="152"/>
    </location>
    <ligand>
        <name>[4Fe-4S] cluster</name>
        <dbReference type="ChEBI" id="CHEBI:49883"/>
        <label>2</label>
        <note>4Fe-4S-S-AdoMet</note>
    </ligand>
</feature>
<keyword evidence="7 8" id="KW-0411">Iron-sulfur</keyword>
<keyword evidence="12" id="KW-0689">Ribosomal protein</keyword>
<protein>
    <recommendedName>
        <fullName evidence="8">Ribosomal protein uS12 methylthiotransferase RimO</fullName>
        <shortName evidence="8">uS12 MTTase</shortName>
        <shortName evidence="8">uS12 methylthiotransferase</shortName>
        <ecNumber evidence="8">2.8.4.4</ecNumber>
    </recommendedName>
    <alternativeName>
        <fullName evidence="8">Ribosomal protein uS12 (aspartate-C(3))-methylthiotransferase</fullName>
    </alternativeName>
    <alternativeName>
        <fullName evidence="8">Ribosome maturation factor RimO</fullName>
    </alternativeName>
</protein>
<dbReference type="GO" id="GO:0103039">
    <property type="term" value="F:protein methylthiotransferase activity"/>
    <property type="evidence" value="ECO:0007669"/>
    <property type="project" value="UniProtKB-EC"/>
</dbReference>
<evidence type="ECO:0000256" key="5">
    <source>
        <dbReference type="ARBA" id="ARBA00022723"/>
    </source>
</evidence>
<evidence type="ECO:0000256" key="6">
    <source>
        <dbReference type="ARBA" id="ARBA00023004"/>
    </source>
</evidence>
<feature type="domain" description="MTTase N-terminal" evidence="10">
    <location>
        <begin position="3"/>
        <end position="116"/>
    </location>
</feature>
<dbReference type="Pfam" id="PF18693">
    <property type="entry name" value="TRAM_2"/>
    <property type="match status" value="1"/>
</dbReference>